<dbReference type="Pfam" id="PF16489">
    <property type="entry name" value="GAIN"/>
    <property type="match status" value="1"/>
</dbReference>
<feature type="transmembrane region" description="Helical" evidence="8">
    <location>
        <begin position="550"/>
        <end position="572"/>
    </location>
</feature>
<accession>A0A443SNP3</accession>
<feature type="compositionally biased region" description="Low complexity" evidence="7">
    <location>
        <begin position="77"/>
        <end position="87"/>
    </location>
</feature>
<evidence type="ECO:0000256" key="4">
    <source>
        <dbReference type="ARBA" id="ARBA00022989"/>
    </source>
</evidence>
<dbReference type="Pfam" id="PF00002">
    <property type="entry name" value="7tm_2"/>
    <property type="match status" value="1"/>
</dbReference>
<feature type="transmembrane region" description="Helical" evidence="8">
    <location>
        <begin position="673"/>
        <end position="696"/>
    </location>
</feature>
<dbReference type="SUPFAM" id="SSF81321">
    <property type="entry name" value="Family A G protein-coupled receptor-like"/>
    <property type="match status" value="1"/>
</dbReference>
<dbReference type="InterPro" id="IPR000832">
    <property type="entry name" value="GPCR_2_secretin-like"/>
</dbReference>
<evidence type="ECO:0000313" key="11">
    <source>
        <dbReference type="EMBL" id="RWS29134.1"/>
    </source>
</evidence>
<gene>
    <name evidence="11" type="ORF">B4U80_07570</name>
</gene>
<evidence type="ECO:0000256" key="7">
    <source>
        <dbReference type="SAM" id="MobiDB-lite"/>
    </source>
</evidence>
<dbReference type="OrthoDB" id="6437696at2759"/>
<feature type="compositionally biased region" description="Low complexity" evidence="7">
    <location>
        <begin position="712"/>
        <end position="725"/>
    </location>
</feature>
<evidence type="ECO:0000256" key="6">
    <source>
        <dbReference type="ARBA" id="ARBA00023157"/>
    </source>
</evidence>
<feature type="compositionally biased region" description="Low complexity" evidence="7">
    <location>
        <begin position="24"/>
        <end position="38"/>
    </location>
</feature>
<keyword evidence="6" id="KW-1015">Disulfide bond</keyword>
<dbReference type="STRING" id="299467.A0A443SNP3"/>
<dbReference type="EMBL" id="NCKV01001055">
    <property type="protein sequence ID" value="RWS29134.1"/>
    <property type="molecule type" value="Genomic_DNA"/>
</dbReference>
<keyword evidence="4 8" id="KW-1133">Transmembrane helix</keyword>
<dbReference type="Gene3D" id="2.60.220.50">
    <property type="match status" value="1"/>
</dbReference>
<name>A0A443SNP3_9ACAR</name>
<dbReference type="SMART" id="SM00303">
    <property type="entry name" value="GPS"/>
    <property type="match status" value="1"/>
</dbReference>
<feature type="transmembrane region" description="Helical" evidence="8">
    <location>
        <begin position="592"/>
        <end position="615"/>
    </location>
</feature>
<feature type="compositionally biased region" description="Polar residues" evidence="7">
    <location>
        <begin position="60"/>
        <end position="76"/>
    </location>
</feature>
<dbReference type="InterPro" id="IPR032471">
    <property type="entry name" value="AGRL2-4_GAIN_subdom_A"/>
</dbReference>
<dbReference type="Gene3D" id="1.25.40.610">
    <property type="match status" value="1"/>
</dbReference>
<evidence type="ECO:0000256" key="3">
    <source>
        <dbReference type="ARBA" id="ARBA00022692"/>
    </source>
</evidence>
<evidence type="ECO:0000256" key="8">
    <source>
        <dbReference type="SAM" id="Phobius"/>
    </source>
</evidence>
<dbReference type="GO" id="GO:0005886">
    <property type="term" value="C:plasma membrane"/>
    <property type="evidence" value="ECO:0007669"/>
    <property type="project" value="UniProtKB-SubCell"/>
</dbReference>
<dbReference type="PROSITE" id="PS50221">
    <property type="entry name" value="GAIN_B"/>
    <property type="match status" value="1"/>
</dbReference>
<comment type="caution">
    <text evidence="11">The sequence shown here is derived from an EMBL/GenBank/DDBJ whole genome shotgun (WGS) entry which is preliminary data.</text>
</comment>
<protein>
    <submittedName>
        <fullName evidence="11">Latrophilin-3-like protein</fullName>
    </submittedName>
</protein>
<dbReference type="InterPro" id="IPR057244">
    <property type="entry name" value="GAIN_B"/>
</dbReference>
<feature type="transmembrane region" description="Helical" evidence="8">
    <location>
        <begin position="649"/>
        <end position="667"/>
    </location>
</feature>
<sequence>MYNVSHIGFALCEISFPNRNGDKSSTPQTITRSTTTTTQALTNKESEITTETTKESWECETNNSMSGSTETTFKQSTTLKPSTLTPKTTFSTATMTTEDMISTTTPHSRNCTCDPKKLDDISCAEDEEIDIYCECVNCECTWKFYCVKKFFKKIEEMIDKDKEAVKVAETLVVELSRTNLSGGDLLTNVEITSNISTLFLKQSQQKPEVKVTQLTQKIVQSFNFMLDDKNQKAWQSLSPTINTNISEKMLLQLTDLGHLVACEVHKVNERSVHIVEEHIAMESFSINGSISTDFTFPSKSSNITTSSYVHFTSEIVPPSSDVQNCGHSSASGVIYKKLTTKLNQNSTFISNSKLIAFSFTRNSSVKLANNAKIRIRLHHEWEKRRGDISKCMFWHFELNNWSDEGCLVVESTKTFTICECDHLTNFAVLMDISGREEPNDTKAWLSLVCSTLSMICLIITICALITIKTLRSRRSVITTNLCICLLVMNLLTSFGLQQTQNTVLCQTISVMLMYSAASSFLWMLLEGYILYQMIILVFHSVGYMRKRWMFCIGYGVSLVWVSVALAIVKPSGFFDSDKNYFCWISSFERPGLIWIFIGPAFIIIILNVIVFTMSLRATIIANLKKQHSKEVQDSNDVTKPNIKRWLKGWTSLLILLGLTWIIALLYIHANLYFAAYIFIVFNALQGFFIFLFEIALNKKARNAILHEISTKSPLSKTSSSNPLTSVRTKSTSTLSMRNSNESTSRKDSRGGQLNNGYLNNEPQLRTSF</sequence>
<evidence type="ECO:0000313" key="12">
    <source>
        <dbReference type="Proteomes" id="UP000288716"/>
    </source>
</evidence>
<organism evidence="11 12">
    <name type="scientific">Leptotrombidium deliense</name>
    <dbReference type="NCBI Taxonomy" id="299467"/>
    <lineage>
        <taxon>Eukaryota</taxon>
        <taxon>Metazoa</taxon>
        <taxon>Ecdysozoa</taxon>
        <taxon>Arthropoda</taxon>
        <taxon>Chelicerata</taxon>
        <taxon>Arachnida</taxon>
        <taxon>Acari</taxon>
        <taxon>Acariformes</taxon>
        <taxon>Trombidiformes</taxon>
        <taxon>Prostigmata</taxon>
        <taxon>Anystina</taxon>
        <taxon>Parasitengona</taxon>
        <taxon>Trombiculoidea</taxon>
        <taxon>Trombiculidae</taxon>
        <taxon>Leptotrombidium</taxon>
    </lineage>
</organism>
<dbReference type="GO" id="GO:0007166">
    <property type="term" value="P:cell surface receptor signaling pathway"/>
    <property type="evidence" value="ECO:0007669"/>
    <property type="project" value="InterPro"/>
</dbReference>
<feature type="compositionally biased region" description="Polar residues" evidence="7">
    <location>
        <begin position="726"/>
        <end position="742"/>
    </location>
</feature>
<proteinExistence type="predicted"/>
<keyword evidence="12" id="KW-1185">Reference proteome</keyword>
<dbReference type="Pfam" id="PF01825">
    <property type="entry name" value="GPS"/>
    <property type="match status" value="1"/>
</dbReference>
<evidence type="ECO:0000259" key="10">
    <source>
        <dbReference type="PROSITE" id="PS50261"/>
    </source>
</evidence>
<feature type="domain" description="GAIN-B" evidence="9">
    <location>
        <begin position="293"/>
        <end position="436"/>
    </location>
</feature>
<dbReference type="PROSITE" id="PS50261">
    <property type="entry name" value="G_PROTEIN_RECEP_F2_4"/>
    <property type="match status" value="1"/>
</dbReference>
<feature type="compositionally biased region" description="Polar residues" evidence="7">
    <location>
        <begin position="751"/>
        <end position="768"/>
    </location>
</feature>
<feature type="transmembrane region" description="Helical" evidence="8">
    <location>
        <begin position="443"/>
        <end position="465"/>
    </location>
</feature>
<comment type="subcellular location">
    <subcellularLocation>
        <location evidence="1">Cell membrane</location>
        <topology evidence="1">Multi-pass membrane protein</topology>
    </subcellularLocation>
</comment>
<dbReference type="InterPro" id="IPR017981">
    <property type="entry name" value="GPCR_2-like_7TM"/>
</dbReference>
<reference evidence="11 12" key="1">
    <citation type="journal article" date="2018" name="Gigascience">
        <title>Genomes of trombidid mites reveal novel predicted allergens and laterally-transferred genes associated with secondary metabolism.</title>
        <authorList>
            <person name="Dong X."/>
            <person name="Chaisiri K."/>
            <person name="Xia D."/>
            <person name="Armstrong S.D."/>
            <person name="Fang Y."/>
            <person name="Donnelly M.J."/>
            <person name="Kadowaki T."/>
            <person name="McGarry J.W."/>
            <person name="Darby A.C."/>
            <person name="Makepeace B.L."/>
        </authorList>
    </citation>
    <scope>NUCLEOTIDE SEQUENCE [LARGE SCALE GENOMIC DNA]</scope>
    <source>
        <strain evidence="11">UoL-UT</strain>
    </source>
</reference>
<feature type="region of interest" description="Disordered" evidence="7">
    <location>
        <begin position="712"/>
        <end position="768"/>
    </location>
</feature>
<evidence type="ECO:0000256" key="2">
    <source>
        <dbReference type="ARBA" id="ARBA00022475"/>
    </source>
</evidence>
<dbReference type="AlphaFoldDB" id="A0A443SNP3"/>
<dbReference type="InterPro" id="IPR000203">
    <property type="entry name" value="GPS"/>
</dbReference>
<keyword evidence="3 8" id="KW-0812">Transmembrane</keyword>
<dbReference type="VEuPathDB" id="VectorBase:LDEU002904"/>
<feature type="region of interest" description="Disordered" evidence="7">
    <location>
        <begin position="16"/>
        <end position="38"/>
    </location>
</feature>
<dbReference type="GO" id="GO:0004930">
    <property type="term" value="F:G protein-coupled receptor activity"/>
    <property type="evidence" value="ECO:0007669"/>
    <property type="project" value="InterPro"/>
</dbReference>
<feature type="region of interest" description="Disordered" evidence="7">
    <location>
        <begin position="60"/>
        <end position="87"/>
    </location>
</feature>
<evidence type="ECO:0000256" key="5">
    <source>
        <dbReference type="ARBA" id="ARBA00023136"/>
    </source>
</evidence>
<feature type="domain" description="G-protein coupled receptors family 2 profile 2" evidence="10">
    <location>
        <begin position="442"/>
        <end position="697"/>
    </location>
</feature>
<keyword evidence="5 8" id="KW-0472">Membrane</keyword>
<keyword evidence="2" id="KW-1003">Cell membrane</keyword>
<feature type="transmembrane region" description="Helical" evidence="8">
    <location>
        <begin position="477"/>
        <end position="496"/>
    </location>
</feature>
<dbReference type="InterPro" id="IPR046338">
    <property type="entry name" value="GAIN_dom_sf"/>
</dbReference>
<evidence type="ECO:0000256" key="1">
    <source>
        <dbReference type="ARBA" id="ARBA00004651"/>
    </source>
</evidence>
<dbReference type="PRINTS" id="PR00249">
    <property type="entry name" value="GPCRSECRETIN"/>
</dbReference>
<dbReference type="Proteomes" id="UP000288716">
    <property type="component" value="Unassembled WGS sequence"/>
</dbReference>
<dbReference type="PANTHER" id="PTHR12011">
    <property type="entry name" value="ADHESION G-PROTEIN COUPLED RECEPTOR"/>
    <property type="match status" value="1"/>
</dbReference>
<evidence type="ECO:0000259" key="9">
    <source>
        <dbReference type="PROSITE" id="PS50221"/>
    </source>
</evidence>
<dbReference type="PANTHER" id="PTHR12011:SF347">
    <property type="entry name" value="FI21270P1-RELATED"/>
    <property type="match status" value="1"/>
</dbReference>
<dbReference type="Gene3D" id="1.20.1070.10">
    <property type="entry name" value="Rhodopsin 7-helix transmembrane proteins"/>
    <property type="match status" value="1"/>
</dbReference>
<feature type="transmembrane region" description="Helical" evidence="8">
    <location>
        <begin position="516"/>
        <end position="538"/>
    </location>
</feature>